<evidence type="ECO:0000256" key="6">
    <source>
        <dbReference type="SAM" id="Phobius"/>
    </source>
</evidence>
<dbReference type="InterPro" id="IPR011701">
    <property type="entry name" value="MFS"/>
</dbReference>
<feature type="transmembrane region" description="Helical" evidence="6">
    <location>
        <begin position="258"/>
        <end position="282"/>
    </location>
</feature>
<dbReference type="GO" id="GO:0005886">
    <property type="term" value="C:plasma membrane"/>
    <property type="evidence" value="ECO:0007669"/>
    <property type="project" value="UniProtKB-SubCell"/>
</dbReference>
<accession>A0A4V5P161</accession>
<feature type="transmembrane region" description="Helical" evidence="6">
    <location>
        <begin position="349"/>
        <end position="376"/>
    </location>
</feature>
<dbReference type="GO" id="GO:0022857">
    <property type="term" value="F:transmembrane transporter activity"/>
    <property type="evidence" value="ECO:0007669"/>
    <property type="project" value="InterPro"/>
</dbReference>
<dbReference type="PANTHER" id="PTHR42718">
    <property type="entry name" value="MAJOR FACILITATOR SUPERFAMILY MULTIDRUG TRANSPORTER MFSC"/>
    <property type="match status" value="1"/>
</dbReference>
<evidence type="ECO:0000256" key="5">
    <source>
        <dbReference type="ARBA" id="ARBA00023136"/>
    </source>
</evidence>
<dbReference type="PANTHER" id="PTHR42718:SF9">
    <property type="entry name" value="MAJOR FACILITATOR SUPERFAMILY MULTIDRUG TRANSPORTER MFSC"/>
    <property type="match status" value="1"/>
</dbReference>
<evidence type="ECO:0000259" key="7">
    <source>
        <dbReference type="PROSITE" id="PS50850"/>
    </source>
</evidence>
<keyword evidence="9" id="KW-1185">Reference proteome</keyword>
<feature type="domain" description="Major facilitator superfamily (MFS) profile" evidence="7">
    <location>
        <begin position="8"/>
        <end position="443"/>
    </location>
</feature>
<reference evidence="8 9" key="1">
    <citation type="journal article" date="2011" name="J. Microbiol.">
        <title>Bacillus kyonggiensis sp. nov., isolated from soil of a lettuce field.</title>
        <authorList>
            <person name="Dong K."/>
            <person name="Lee S."/>
        </authorList>
    </citation>
    <scope>NUCLEOTIDE SEQUENCE [LARGE SCALE GENOMIC DNA]</scope>
    <source>
        <strain evidence="8 9">NB22</strain>
    </source>
</reference>
<dbReference type="CDD" id="cd17321">
    <property type="entry name" value="MFS_MMR_MDR_like"/>
    <property type="match status" value="1"/>
</dbReference>
<comment type="caution">
    <text evidence="8">The sequence shown here is derived from an EMBL/GenBank/DDBJ whole genome shotgun (WGS) entry which is preliminary data.</text>
</comment>
<comment type="subcellular location">
    <subcellularLocation>
        <location evidence="1">Cell membrane</location>
        <topology evidence="1">Multi-pass membrane protein</topology>
    </subcellularLocation>
</comment>
<dbReference type="PROSITE" id="PS50850">
    <property type="entry name" value="MFS"/>
    <property type="match status" value="1"/>
</dbReference>
<dbReference type="InterPro" id="IPR020846">
    <property type="entry name" value="MFS_dom"/>
</dbReference>
<feature type="transmembrane region" description="Helical" evidence="6">
    <location>
        <begin position="74"/>
        <end position="93"/>
    </location>
</feature>
<feature type="transmembrane region" description="Helical" evidence="6">
    <location>
        <begin position="388"/>
        <end position="409"/>
    </location>
</feature>
<dbReference type="Pfam" id="PF07690">
    <property type="entry name" value="MFS_1"/>
    <property type="match status" value="1"/>
</dbReference>
<dbReference type="AlphaFoldDB" id="A0A4V5P161"/>
<evidence type="ECO:0000256" key="1">
    <source>
        <dbReference type="ARBA" id="ARBA00004651"/>
    </source>
</evidence>
<feature type="transmembrane region" description="Helical" evidence="6">
    <location>
        <begin position="99"/>
        <end position="120"/>
    </location>
</feature>
<dbReference type="Proteomes" id="UP000307756">
    <property type="component" value="Unassembled WGS sequence"/>
</dbReference>
<dbReference type="Gene3D" id="1.20.1250.20">
    <property type="entry name" value="MFS general substrate transporter like domains"/>
    <property type="match status" value="1"/>
</dbReference>
<gene>
    <name evidence="8" type="ORF">FA727_15915</name>
</gene>
<organism evidence="8 9">
    <name type="scientific">Robertmurraya kyonggiensis</name>
    <dbReference type="NCBI Taxonomy" id="1037680"/>
    <lineage>
        <taxon>Bacteria</taxon>
        <taxon>Bacillati</taxon>
        <taxon>Bacillota</taxon>
        <taxon>Bacilli</taxon>
        <taxon>Bacillales</taxon>
        <taxon>Bacillaceae</taxon>
        <taxon>Robertmurraya</taxon>
    </lineage>
</organism>
<name>A0A4V5P161_9BACI</name>
<feature type="transmembrane region" description="Helical" evidence="6">
    <location>
        <begin position="194"/>
        <end position="213"/>
    </location>
</feature>
<keyword evidence="4 6" id="KW-1133">Transmembrane helix</keyword>
<evidence type="ECO:0000256" key="2">
    <source>
        <dbReference type="ARBA" id="ARBA00022448"/>
    </source>
</evidence>
<feature type="transmembrane region" description="Helical" evidence="6">
    <location>
        <begin position="44"/>
        <end position="62"/>
    </location>
</feature>
<evidence type="ECO:0000313" key="8">
    <source>
        <dbReference type="EMBL" id="TKC16430.1"/>
    </source>
</evidence>
<keyword evidence="5 6" id="KW-0472">Membrane</keyword>
<evidence type="ECO:0000313" key="9">
    <source>
        <dbReference type="Proteomes" id="UP000307756"/>
    </source>
</evidence>
<dbReference type="EMBL" id="SWBM01000003">
    <property type="protein sequence ID" value="TKC16430.1"/>
    <property type="molecule type" value="Genomic_DNA"/>
</dbReference>
<protein>
    <submittedName>
        <fullName evidence="8">MFS transporter</fullName>
    </submittedName>
</protein>
<feature type="transmembrane region" description="Helical" evidence="6">
    <location>
        <begin position="415"/>
        <end position="436"/>
    </location>
</feature>
<dbReference type="RefSeq" id="WP_136832474.1">
    <property type="nucleotide sequence ID" value="NZ_SWBM01000003.1"/>
</dbReference>
<feature type="transmembrane region" description="Helical" evidence="6">
    <location>
        <begin position="163"/>
        <end position="182"/>
    </location>
</feature>
<dbReference type="SUPFAM" id="SSF103473">
    <property type="entry name" value="MFS general substrate transporter"/>
    <property type="match status" value="1"/>
</dbReference>
<dbReference type="Gene3D" id="1.20.1720.10">
    <property type="entry name" value="Multidrug resistance protein D"/>
    <property type="match status" value="1"/>
</dbReference>
<evidence type="ECO:0000256" key="3">
    <source>
        <dbReference type="ARBA" id="ARBA00022692"/>
    </source>
</evidence>
<feature type="transmembrane region" description="Helical" evidence="6">
    <location>
        <begin position="12"/>
        <end position="32"/>
    </location>
</feature>
<feature type="transmembrane region" description="Helical" evidence="6">
    <location>
        <begin position="288"/>
        <end position="312"/>
    </location>
</feature>
<feature type="transmembrane region" description="Helical" evidence="6">
    <location>
        <begin position="219"/>
        <end position="237"/>
    </location>
</feature>
<dbReference type="InterPro" id="IPR036259">
    <property type="entry name" value="MFS_trans_sf"/>
</dbReference>
<proteinExistence type="predicted"/>
<sequence>MAEIKIKLMIAVAFGVMLNPLNTTMISVALSRMQDDLQLSFTDVSWLIATYYIGSAIGQPIMGSLSDRFGRKRFFLMGLFLVALASFLAPLSPNLGCLIVFRLIQAIGSSMLYPAGMATLRHVITERQAKYFGILSIFSSTSAALGPSIGGLLISVWDWEALFFINFPFVITSFILTFKYFPKDSKNTDRGYKFDVGGIILFILAITSLLIVLSLKENFHLVWLLVPVVLIFAFYSYEKKQPNAIIDVRSLVEKTEVTVVYIQYMLVNMLFYSLLFGIPTYLQNVHHFQAGVTGLVMLSISGFGIIISPLAGMWIDRADSSKPVVLVGAIFAIAGSALLFTIGNVTSPIVIFLILSILGCSNGLNNIGLQTALYAVVEPAETGAASGLFMTSRFLGTIFSSSILGNVFAKQVTTANFHYIALAGGIIGILCLLLAFRMKPIQKYQYNLKA</sequence>
<dbReference type="OrthoDB" id="102502at2"/>
<feature type="transmembrane region" description="Helical" evidence="6">
    <location>
        <begin position="132"/>
        <end position="157"/>
    </location>
</feature>
<keyword evidence="2" id="KW-0813">Transport</keyword>
<keyword evidence="3 6" id="KW-0812">Transmembrane</keyword>
<feature type="transmembrane region" description="Helical" evidence="6">
    <location>
        <begin position="324"/>
        <end position="343"/>
    </location>
</feature>
<evidence type="ECO:0000256" key="4">
    <source>
        <dbReference type="ARBA" id="ARBA00022989"/>
    </source>
</evidence>